<accession>A0A0A9FU43</accession>
<evidence type="ECO:0000313" key="1">
    <source>
        <dbReference type="EMBL" id="JAE13841.1"/>
    </source>
</evidence>
<organism evidence="1">
    <name type="scientific">Arundo donax</name>
    <name type="common">Giant reed</name>
    <name type="synonym">Donax arundinaceus</name>
    <dbReference type="NCBI Taxonomy" id="35708"/>
    <lineage>
        <taxon>Eukaryota</taxon>
        <taxon>Viridiplantae</taxon>
        <taxon>Streptophyta</taxon>
        <taxon>Embryophyta</taxon>
        <taxon>Tracheophyta</taxon>
        <taxon>Spermatophyta</taxon>
        <taxon>Magnoliopsida</taxon>
        <taxon>Liliopsida</taxon>
        <taxon>Poales</taxon>
        <taxon>Poaceae</taxon>
        <taxon>PACMAD clade</taxon>
        <taxon>Arundinoideae</taxon>
        <taxon>Arundineae</taxon>
        <taxon>Arundo</taxon>
    </lineage>
</organism>
<name>A0A0A9FU43_ARUDO</name>
<dbReference type="EMBL" id="GBRH01184055">
    <property type="protein sequence ID" value="JAE13841.1"/>
    <property type="molecule type" value="Transcribed_RNA"/>
</dbReference>
<dbReference type="AlphaFoldDB" id="A0A0A9FU43"/>
<protein>
    <submittedName>
        <fullName evidence="1">Uncharacterized protein</fullName>
    </submittedName>
</protein>
<reference evidence="1" key="1">
    <citation type="submission" date="2014-09" db="EMBL/GenBank/DDBJ databases">
        <authorList>
            <person name="Magalhaes I.L.F."/>
            <person name="Oliveira U."/>
            <person name="Santos F.R."/>
            <person name="Vidigal T.H.D.A."/>
            <person name="Brescovit A.D."/>
            <person name="Santos A.J."/>
        </authorList>
    </citation>
    <scope>NUCLEOTIDE SEQUENCE</scope>
    <source>
        <tissue evidence="1">Shoot tissue taken approximately 20 cm above the soil surface</tissue>
    </source>
</reference>
<reference evidence="1" key="2">
    <citation type="journal article" date="2015" name="Data Brief">
        <title>Shoot transcriptome of the giant reed, Arundo donax.</title>
        <authorList>
            <person name="Barrero R.A."/>
            <person name="Guerrero F.D."/>
            <person name="Moolhuijzen P."/>
            <person name="Goolsby J.A."/>
            <person name="Tidwell J."/>
            <person name="Bellgard S.E."/>
            <person name="Bellgard M.I."/>
        </authorList>
    </citation>
    <scope>NUCLEOTIDE SEQUENCE</scope>
    <source>
        <tissue evidence="1">Shoot tissue taken approximately 20 cm above the soil surface</tissue>
    </source>
</reference>
<sequence length="32" mass="3610">MSFPVFPIVGEPFQRQVQPPVGWTVVWEPASP</sequence>
<proteinExistence type="predicted"/>